<protein>
    <recommendedName>
        <fullName evidence="4">DNA/RNA-binding protein Alba-like domain-containing protein</fullName>
    </recommendedName>
</protein>
<comment type="caution">
    <text evidence="2">The sequence shown here is derived from an EMBL/GenBank/DDBJ whole genome shotgun (WGS) entry which is preliminary data.</text>
</comment>
<dbReference type="OrthoDB" id="424402at2759"/>
<name>A0A9P7SZ24_9HYPO</name>
<evidence type="ECO:0008006" key="4">
    <source>
        <dbReference type="Google" id="ProtNLM"/>
    </source>
</evidence>
<evidence type="ECO:0000313" key="3">
    <source>
        <dbReference type="Proteomes" id="UP000748025"/>
    </source>
</evidence>
<evidence type="ECO:0000313" key="2">
    <source>
        <dbReference type="EMBL" id="KAG6000220.1"/>
    </source>
</evidence>
<evidence type="ECO:0000256" key="1">
    <source>
        <dbReference type="SAM" id="MobiDB-lite"/>
    </source>
</evidence>
<reference evidence="2" key="1">
    <citation type="journal article" date="2020" name="bioRxiv">
        <title>Whole genome comparisons of ergot fungi reveals the divergence and evolution of species within the genus Claviceps are the result of varying mechanisms driving genome evolution and host range expansion.</title>
        <authorList>
            <person name="Wyka S.A."/>
            <person name="Mondo S.J."/>
            <person name="Liu M."/>
            <person name="Dettman J."/>
            <person name="Nalam V."/>
            <person name="Broders K.D."/>
        </authorList>
    </citation>
    <scope>NUCLEOTIDE SEQUENCE</scope>
    <source>
        <strain evidence="2">CCC 602</strain>
    </source>
</reference>
<keyword evidence="3" id="KW-1185">Reference proteome</keyword>
<feature type="region of interest" description="Disordered" evidence="1">
    <location>
        <begin position="1"/>
        <end position="41"/>
    </location>
</feature>
<dbReference type="EMBL" id="SRPW01001549">
    <property type="protein sequence ID" value="KAG6000220.1"/>
    <property type="molecule type" value="Genomic_DNA"/>
</dbReference>
<organism evidence="2 3">
    <name type="scientific">Claviceps pusilla</name>
    <dbReference type="NCBI Taxonomy" id="123648"/>
    <lineage>
        <taxon>Eukaryota</taxon>
        <taxon>Fungi</taxon>
        <taxon>Dikarya</taxon>
        <taxon>Ascomycota</taxon>
        <taxon>Pezizomycotina</taxon>
        <taxon>Sordariomycetes</taxon>
        <taxon>Hypocreomycetidae</taxon>
        <taxon>Hypocreales</taxon>
        <taxon>Clavicipitaceae</taxon>
        <taxon>Claviceps</taxon>
    </lineage>
</organism>
<gene>
    <name evidence="2" type="ORF">E4U43_001661</name>
</gene>
<accession>A0A9P7SZ24</accession>
<dbReference type="AlphaFoldDB" id="A0A9P7SZ24"/>
<dbReference type="Proteomes" id="UP000748025">
    <property type="component" value="Unassembled WGS sequence"/>
</dbReference>
<sequence>MPTAKTAPAPAGSKKRKAAPTARNPSPSKRSKSQPSPKPETSLIAPHEALIAQLQPKHNVLAASVISSTKIRKRVVQITSHLGCQSELPAVVLLHARTAEVCKMITIVEQCKRILGDRGKSWFQYNQMFDLPARERDVVEEAILDEGQGASSDDDDDGDLFESMASRFEKAVGPAPVSRERTARSMRVFLSGQLIKDLRALEGVTMQSSGIWEVSPTKE</sequence>
<proteinExistence type="predicted"/>